<dbReference type="EMBL" id="CAJVPT010000807">
    <property type="protein sequence ID" value="CAG8450934.1"/>
    <property type="molecule type" value="Genomic_DNA"/>
</dbReference>
<keyword evidence="2" id="KW-1185">Reference proteome</keyword>
<sequence>MSKAEEFNEVKLHRHDKLMLNKLNQHADIKFRLSGKVKDTEGKVFIMIQSALGNIHLEDVQNRFQVNVESKIILQHGHRIIKCFIELAAYKENVKLLRVAIDLARCIKAKMWDDSPLLLRQLDGIGEQYAKKLADVGISTFEQLKESDTWRIEMNTLIKVNSQKILSDDEMLEEIQDVSIENEEKRKNSASPKPPYDRQFTPDEPLLKTRRIRNAGTATICSGFDRLIPEEVEDLSDFLSDDDKLIDPQELERLLLSTAAEGASNGKKEKSVENDLPETTEETGKPFERISPFYEENEWHDWWDVDELEVRENQVINTTEEIDQNQQPRFKEIPRLTDEPMVTDDEGEVFDSVKDLETDQLAIEESGGLNDESMDSNTGLEKQRLPTEDGTRFKTFTEALVILDCVLQKITM</sequence>
<protein>
    <submittedName>
        <fullName evidence="1">5229_t:CDS:1</fullName>
    </submittedName>
</protein>
<gene>
    <name evidence="1" type="ORF">ACOLOM_LOCUS752</name>
</gene>
<dbReference type="Proteomes" id="UP000789525">
    <property type="component" value="Unassembled WGS sequence"/>
</dbReference>
<comment type="caution">
    <text evidence="1">The sequence shown here is derived from an EMBL/GenBank/DDBJ whole genome shotgun (WGS) entry which is preliminary data.</text>
</comment>
<evidence type="ECO:0000313" key="1">
    <source>
        <dbReference type="EMBL" id="CAG8450934.1"/>
    </source>
</evidence>
<name>A0ACA9K3Z6_9GLOM</name>
<organism evidence="1 2">
    <name type="scientific">Acaulospora colombiana</name>
    <dbReference type="NCBI Taxonomy" id="27376"/>
    <lineage>
        <taxon>Eukaryota</taxon>
        <taxon>Fungi</taxon>
        <taxon>Fungi incertae sedis</taxon>
        <taxon>Mucoromycota</taxon>
        <taxon>Glomeromycotina</taxon>
        <taxon>Glomeromycetes</taxon>
        <taxon>Diversisporales</taxon>
        <taxon>Acaulosporaceae</taxon>
        <taxon>Acaulospora</taxon>
    </lineage>
</organism>
<accession>A0ACA9K3Z6</accession>
<reference evidence="1" key="1">
    <citation type="submission" date="2021-06" db="EMBL/GenBank/DDBJ databases">
        <authorList>
            <person name="Kallberg Y."/>
            <person name="Tangrot J."/>
            <person name="Rosling A."/>
        </authorList>
    </citation>
    <scope>NUCLEOTIDE SEQUENCE</scope>
    <source>
        <strain evidence="1">CL356</strain>
    </source>
</reference>
<proteinExistence type="predicted"/>
<evidence type="ECO:0000313" key="2">
    <source>
        <dbReference type="Proteomes" id="UP000789525"/>
    </source>
</evidence>